<evidence type="ECO:0000313" key="2">
    <source>
        <dbReference type="EMBL" id="KGM87474.1"/>
    </source>
</evidence>
<dbReference type="PANTHER" id="PTHR35525">
    <property type="entry name" value="BLL6575 PROTEIN"/>
    <property type="match status" value="1"/>
</dbReference>
<dbReference type="InterPro" id="IPR023286">
    <property type="entry name" value="ABATE_dom_sf"/>
</dbReference>
<protein>
    <recommendedName>
        <fullName evidence="1">Zinc finger CGNR domain-containing protein</fullName>
    </recommendedName>
</protein>
<feature type="domain" description="Zinc finger CGNR" evidence="1">
    <location>
        <begin position="170"/>
        <end position="210"/>
    </location>
</feature>
<name>A0A0A0HLF1_9RHOB</name>
<accession>A0A0A0HLF1</accession>
<reference evidence="2 3" key="1">
    <citation type="submission" date="2013-01" db="EMBL/GenBank/DDBJ databases">
        <authorList>
            <person name="Fiebig A."/>
            <person name="Goeker M."/>
            <person name="Klenk H.-P.P."/>
        </authorList>
    </citation>
    <scope>NUCLEOTIDE SEQUENCE [LARGE SCALE GENOMIC DNA]</scope>
    <source>
        <strain evidence="2 3">DSM 17069</strain>
    </source>
</reference>
<dbReference type="Pfam" id="PF07336">
    <property type="entry name" value="ABATE"/>
    <property type="match status" value="1"/>
</dbReference>
<comment type="caution">
    <text evidence="2">The sequence shown here is derived from an EMBL/GenBank/DDBJ whole genome shotgun (WGS) entry which is preliminary data.</text>
</comment>
<dbReference type="OrthoDB" id="9808437at2"/>
<evidence type="ECO:0000259" key="1">
    <source>
        <dbReference type="Pfam" id="PF11706"/>
    </source>
</evidence>
<dbReference type="PATRIC" id="fig|1288298.3.peg.2219"/>
<dbReference type="Pfam" id="PF11706">
    <property type="entry name" value="zf-CGNR"/>
    <property type="match status" value="1"/>
</dbReference>
<dbReference type="InterPro" id="IPR021005">
    <property type="entry name" value="Znf_CGNR"/>
</dbReference>
<dbReference type="InterPro" id="IPR010852">
    <property type="entry name" value="ABATE"/>
</dbReference>
<dbReference type="SUPFAM" id="SSF160904">
    <property type="entry name" value="Jann2411-like"/>
    <property type="match status" value="1"/>
</dbReference>
<dbReference type="Proteomes" id="UP000030021">
    <property type="component" value="Unassembled WGS sequence"/>
</dbReference>
<organism evidence="2 3">
    <name type="scientific">Roseovarius mucosus DSM 17069</name>
    <dbReference type="NCBI Taxonomy" id="1288298"/>
    <lineage>
        <taxon>Bacteria</taxon>
        <taxon>Pseudomonadati</taxon>
        <taxon>Pseudomonadota</taxon>
        <taxon>Alphaproteobacteria</taxon>
        <taxon>Rhodobacterales</taxon>
        <taxon>Roseobacteraceae</taxon>
        <taxon>Roseovarius</taxon>
    </lineage>
</organism>
<dbReference type="PANTHER" id="PTHR35525:SF3">
    <property type="entry name" value="BLL6575 PROTEIN"/>
    <property type="match status" value="1"/>
</dbReference>
<dbReference type="HOGENOM" id="CLU_087298_3_0_5"/>
<dbReference type="EMBL" id="AONH01000013">
    <property type="protein sequence ID" value="KGM87474.1"/>
    <property type="molecule type" value="Genomic_DNA"/>
</dbReference>
<sequence length="216" mass="23741">MAPETERLAPMLIGDSPALDFLNSIAAPKGLVIDWLETNASLLDWFEQSGLCERGELARLRDDADPAEMTKALQDIHAFRDVFRNFIEEAAGKTNPPVSDQLVREINAILLGGTLTMQIVQTAQDHVGDTGAAPTHALRTQIELRTPRDLLVRVAAACAKLICEADFSCVRNCEGPTCTMYFLDVSKNRKRRWCSMSICGNRAKAATHRKARAASS</sequence>
<dbReference type="RefSeq" id="WP_037273230.1">
    <property type="nucleotide sequence ID" value="NZ_KN293980.1"/>
</dbReference>
<dbReference type="AlphaFoldDB" id="A0A0A0HLF1"/>
<dbReference type="Gene3D" id="1.10.3300.10">
    <property type="entry name" value="Jann2411-like domain"/>
    <property type="match status" value="1"/>
</dbReference>
<dbReference type="eggNOG" id="COG5516">
    <property type="taxonomic scope" value="Bacteria"/>
</dbReference>
<evidence type="ECO:0000313" key="3">
    <source>
        <dbReference type="Proteomes" id="UP000030021"/>
    </source>
</evidence>
<proteinExistence type="predicted"/>
<gene>
    <name evidence="2" type="ORF">rosmuc_02208</name>
</gene>